<dbReference type="InterPro" id="IPR016185">
    <property type="entry name" value="PreATP-grasp_dom_sf"/>
</dbReference>
<evidence type="ECO:0000313" key="4">
    <source>
        <dbReference type="Proteomes" id="UP001202328"/>
    </source>
</evidence>
<dbReference type="SUPFAM" id="SSF57938">
    <property type="entry name" value="DnaJ/Hsp40 cysteine-rich domain"/>
    <property type="match status" value="1"/>
</dbReference>
<dbReference type="InterPro" id="IPR011127">
    <property type="entry name" value="Dala_Dala_lig_N"/>
</dbReference>
<dbReference type="InterPro" id="IPR036410">
    <property type="entry name" value="HSP_DnaJ_Cys-rich_dom_sf"/>
</dbReference>
<sequence length="174" mass="19034">MIDAVISVLDHIQGDDLHVSCYYIDTNLNAYAISTAQMYSNTPADFDFKLESLAQGFESLSEFAEHLASSVDIVFPVIHGRFGEDGGIQVCMMDVWKIVPVLMICESIRHDRFVHVDVVKANANPSPVVQVSTIVCENCEGNGAVSCSQCEGNGVNSVDHFDRRFKAGGLGWLC</sequence>
<dbReference type="Proteomes" id="UP001202328">
    <property type="component" value="Unassembled WGS sequence"/>
</dbReference>
<feature type="non-terminal residue" evidence="3">
    <location>
        <position position="1"/>
    </location>
</feature>
<keyword evidence="4" id="KW-1185">Reference proteome</keyword>
<dbReference type="PANTHER" id="PTHR23132">
    <property type="entry name" value="D-ALANINE--D-ALANINE LIGASE"/>
    <property type="match status" value="1"/>
</dbReference>
<feature type="domain" description="D-alanine--D-alanine ligase N-terminal" evidence="1">
    <location>
        <begin position="6"/>
        <end position="91"/>
    </location>
</feature>
<feature type="domain" description="BSD2 cysteine rich" evidence="2">
    <location>
        <begin position="133"/>
        <end position="174"/>
    </location>
</feature>
<name>A0AAD4XFW4_9MAGN</name>
<reference evidence="3" key="1">
    <citation type="submission" date="2022-04" db="EMBL/GenBank/DDBJ databases">
        <title>A functionally conserved STORR gene fusion in Papaver species that diverged 16.8 million years ago.</title>
        <authorList>
            <person name="Catania T."/>
        </authorList>
    </citation>
    <scope>NUCLEOTIDE SEQUENCE</scope>
    <source>
        <strain evidence="3">S-188037</strain>
    </source>
</reference>
<evidence type="ECO:0000259" key="2">
    <source>
        <dbReference type="Pfam" id="PF25436"/>
    </source>
</evidence>
<dbReference type="Pfam" id="PF25436">
    <property type="entry name" value="BSD2_CRD"/>
    <property type="match status" value="1"/>
</dbReference>
<dbReference type="Pfam" id="PF01820">
    <property type="entry name" value="Dala_Dala_lig_N"/>
    <property type="match status" value="1"/>
</dbReference>
<dbReference type="Gene3D" id="3.40.50.20">
    <property type="match status" value="1"/>
</dbReference>
<dbReference type="SUPFAM" id="SSF52440">
    <property type="entry name" value="PreATP-grasp domain"/>
    <property type="match status" value="1"/>
</dbReference>
<dbReference type="InterPro" id="IPR057453">
    <property type="entry name" value="BSD2_CRD"/>
</dbReference>
<protein>
    <submittedName>
        <fullName evidence="3">Uncharacterized protein</fullName>
    </submittedName>
</protein>
<evidence type="ECO:0000313" key="3">
    <source>
        <dbReference type="EMBL" id="KAI3909386.1"/>
    </source>
</evidence>
<comment type="caution">
    <text evidence="3">The sequence shown here is derived from an EMBL/GenBank/DDBJ whole genome shotgun (WGS) entry which is preliminary data.</text>
</comment>
<gene>
    <name evidence="3" type="ORF">MKW98_007910</name>
</gene>
<dbReference type="PANTHER" id="PTHR23132:SF0">
    <property type="entry name" value="D-ALANINE-D-ALANINE LIGASE FAMILY"/>
    <property type="match status" value="1"/>
</dbReference>
<dbReference type="GO" id="GO:0009507">
    <property type="term" value="C:chloroplast"/>
    <property type="evidence" value="ECO:0007669"/>
    <property type="project" value="TreeGrafter"/>
</dbReference>
<proteinExistence type="predicted"/>
<accession>A0AAD4XFW4</accession>
<organism evidence="3 4">
    <name type="scientific">Papaver atlanticum</name>
    <dbReference type="NCBI Taxonomy" id="357466"/>
    <lineage>
        <taxon>Eukaryota</taxon>
        <taxon>Viridiplantae</taxon>
        <taxon>Streptophyta</taxon>
        <taxon>Embryophyta</taxon>
        <taxon>Tracheophyta</taxon>
        <taxon>Spermatophyta</taxon>
        <taxon>Magnoliopsida</taxon>
        <taxon>Ranunculales</taxon>
        <taxon>Papaveraceae</taxon>
        <taxon>Papaveroideae</taxon>
        <taxon>Papaver</taxon>
    </lineage>
</organism>
<dbReference type="GO" id="GO:0008716">
    <property type="term" value="F:D-alanine-D-alanine ligase activity"/>
    <property type="evidence" value="ECO:0007669"/>
    <property type="project" value="TreeGrafter"/>
</dbReference>
<evidence type="ECO:0000259" key="1">
    <source>
        <dbReference type="Pfam" id="PF01820"/>
    </source>
</evidence>
<dbReference type="AlphaFoldDB" id="A0AAD4XFW4"/>
<dbReference type="EMBL" id="JAJJMB010010320">
    <property type="protein sequence ID" value="KAI3909386.1"/>
    <property type="molecule type" value="Genomic_DNA"/>
</dbReference>